<dbReference type="Proteomes" id="UP000216446">
    <property type="component" value="Unassembled WGS sequence"/>
</dbReference>
<dbReference type="InterPro" id="IPR053812">
    <property type="entry name" value="HTH_Sigma70_ECF-like"/>
</dbReference>
<dbReference type="GO" id="GO:0016987">
    <property type="term" value="F:sigma factor activity"/>
    <property type="evidence" value="ECO:0007669"/>
    <property type="project" value="UniProtKB-KW"/>
</dbReference>
<accession>A0A259TW07</accession>
<evidence type="ECO:0000313" key="5">
    <source>
        <dbReference type="EMBL" id="OZC01876.1"/>
    </source>
</evidence>
<reference evidence="5 6" key="1">
    <citation type="submission" date="2016-11" db="EMBL/GenBank/DDBJ databases">
        <title>Study of marine rhodopsin-containing bacteria.</title>
        <authorList>
            <person name="Yoshizawa S."/>
            <person name="Kumagai Y."/>
            <person name="Kogure K."/>
        </authorList>
    </citation>
    <scope>NUCLEOTIDE SEQUENCE [LARGE SCALE GENOMIC DNA]</scope>
    <source>
        <strain evidence="5 6">SG-29</strain>
    </source>
</reference>
<evidence type="ECO:0000313" key="6">
    <source>
        <dbReference type="Proteomes" id="UP000216446"/>
    </source>
</evidence>
<dbReference type="InterPro" id="IPR039425">
    <property type="entry name" value="RNA_pol_sigma-70-like"/>
</dbReference>
<proteinExistence type="predicted"/>
<protein>
    <recommendedName>
        <fullName evidence="4">RNA polymerase sigma-70 ECF-like HTH domain-containing protein</fullName>
    </recommendedName>
</protein>
<dbReference type="InParanoid" id="A0A259TW07"/>
<comment type="caution">
    <text evidence="5">The sequence shown here is derived from an EMBL/GenBank/DDBJ whole genome shotgun (WGS) entry which is preliminary data.</text>
</comment>
<dbReference type="OrthoDB" id="128473at2"/>
<dbReference type="RefSeq" id="WP_094545496.1">
    <property type="nucleotide sequence ID" value="NZ_MQWB01000001.1"/>
</dbReference>
<dbReference type="InterPro" id="IPR036388">
    <property type="entry name" value="WH-like_DNA-bd_sf"/>
</dbReference>
<gene>
    <name evidence="5" type="ORF">BSZ36_02055</name>
</gene>
<dbReference type="InterPro" id="IPR014284">
    <property type="entry name" value="RNA_pol_sigma-70_dom"/>
</dbReference>
<dbReference type="InterPro" id="IPR013324">
    <property type="entry name" value="RNA_pol_sigma_r3/r4-like"/>
</dbReference>
<dbReference type="SUPFAM" id="SSF88659">
    <property type="entry name" value="Sigma3 and sigma4 domains of RNA polymerase sigma factors"/>
    <property type="match status" value="1"/>
</dbReference>
<evidence type="ECO:0000256" key="2">
    <source>
        <dbReference type="ARBA" id="ARBA00023082"/>
    </source>
</evidence>
<sequence length="187" mass="20769">MPSADVTALLADSRNGDSSASDRLLGAVYDELHRLAQIHRSRSRRDGTLNTTALVHEAYLKLVDGDRLPFDGRAHFFAAAARAMRQVIVDDARKRNRVKRGGGERPTSLDRVGEIRADEPADEILALDEALKRFEEIDPRAARVVECRYFAGLTVEETAEALGISPTTVKREWVAARAWLYRALAEA</sequence>
<evidence type="ECO:0000259" key="4">
    <source>
        <dbReference type="Pfam" id="PF07638"/>
    </source>
</evidence>
<dbReference type="Gene3D" id="1.10.10.10">
    <property type="entry name" value="Winged helix-like DNA-binding domain superfamily/Winged helix DNA-binding domain"/>
    <property type="match status" value="1"/>
</dbReference>
<dbReference type="NCBIfam" id="TIGR02999">
    <property type="entry name" value="Sig-70_X6"/>
    <property type="match status" value="1"/>
</dbReference>
<dbReference type="GO" id="GO:0006352">
    <property type="term" value="P:DNA-templated transcription initiation"/>
    <property type="evidence" value="ECO:0007669"/>
    <property type="project" value="InterPro"/>
</dbReference>
<keyword evidence="6" id="KW-1185">Reference proteome</keyword>
<dbReference type="PANTHER" id="PTHR43133:SF39">
    <property type="entry name" value="SIMILAR TO RNA POLYMERASE SIGMA-E FACTOR"/>
    <property type="match status" value="1"/>
</dbReference>
<keyword evidence="1" id="KW-0805">Transcription regulation</keyword>
<feature type="domain" description="RNA polymerase sigma-70 ECF-like HTH" evidence="4">
    <location>
        <begin position="4"/>
        <end position="184"/>
    </location>
</feature>
<keyword evidence="2" id="KW-0731">Sigma factor</keyword>
<dbReference type="EMBL" id="MQWB01000001">
    <property type="protein sequence ID" value="OZC01876.1"/>
    <property type="molecule type" value="Genomic_DNA"/>
</dbReference>
<dbReference type="Pfam" id="PF07638">
    <property type="entry name" value="Sigma70_ECF"/>
    <property type="match status" value="1"/>
</dbReference>
<dbReference type="InterPro" id="IPR011517">
    <property type="entry name" value="RNA_pol_sigma70_ECF-like"/>
</dbReference>
<name>A0A259TW07_9BACT</name>
<keyword evidence="3" id="KW-0804">Transcription</keyword>
<dbReference type="PANTHER" id="PTHR43133">
    <property type="entry name" value="RNA POLYMERASE ECF-TYPE SIGMA FACTO"/>
    <property type="match status" value="1"/>
</dbReference>
<organism evidence="5 6">
    <name type="scientific">Rubricoccus marinus</name>
    <dbReference type="NCBI Taxonomy" id="716817"/>
    <lineage>
        <taxon>Bacteria</taxon>
        <taxon>Pseudomonadati</taxon>
        <taxon>Rhodothermota</taxon>
        <taxon>Rhodothermia</taxon>
        <taxon>Rhodothermales</taxon>
        <taxon>Rubricoccaceae</taxon>
        <taxon>Rubricoccus</taxon>
    </lineage>
</organism>
<dbReference type="NCBIfam" id="TIGR02937">
    <property type="entry name" value="sigma70-ECF"/>
    <property type="match status" value="1"/>
</dbReference>
<evidence type="ECO:0000256" key="3">
    <source>
        <dbReference type="ARBA" id="ARBA00023163"/>
    </source>
</evidence>
<dbReference type="AlphaFoldDB" id="A0A259TW07"/>
<evidence type="ECO:0000256" key="1">
    <source>
        <dbReference type="ARBA" id="ARBA00023015"/>
    </source>
</evidence>